<feature type="domain" description="Polymerase nucleotidyl transferase" evidence="1">
    <location>
        <begin position="13"/>
        <end position="59"/>
    </location>
</feature>
<name>A0A370I156_9NOCA</name>
<dbReference type="EMBL" id="QQBC01000009">
    <property type="protein sequence ID" value="RDI63921.1"/>
    <property type="molecule type" value="Genomic_DNA"/>
</dbReference>
<dbReference type="AlphaFoldDB" id="A0A370I156"/>
<keyword evidence="2" id="KW-0808">Transferase</keyword>
<organism evidence="2 3">
    <name type="scientific">Nocardia pseudobrasiliensis</name>
    <dbReference type="NCBI Taxonomy" id="45979"/>
    <lineage>
        <taxon>Bacteria</taxon>
        <taxon>Bacillati</taxon>
        <taxon>Actinomycetota</taxon>
        <taxon>Actinomycetes</taxon>
        <taxon>Mycobacteriales</taxon>
        <taxon>Nocardiaceae</taxon>
        <taxon>Nocardia</taxon>
    </lineage>
</organism>
<evidence type="ECO:0000313" key="3">
    <source>
        <dbReference type="Proteomes" id="UP000254869"/>
    </source>
</evidence>
<dbReference type="InterPro" id="IPR002934">
    <property type="entry name" value="Polymerase_NTP_transf_dom"/>
</dbReference>
<accession>A0A370I156</accession>
<protein>
    <submittedName>
        <fullName evidence="2">Nucleotidyltransferase-like protein</fullName>
    </submittedName>
</protein>
<dbReference type="Proteomes" id="UP000254869">
    <property type="component" value="Unassembled WGS sequence"/>
</dbReference>
<evidence type="ECO:0000259" key="1">
    <source>
        <dbReference type="Pfam" id="PF01909"/>
    </source>
</evidence>
<comment type="caution">
    <text evidence="2">The sequence shown here is derived from an EMBL/GenBank/DDBJ whole genome shotgun (WGS) entry which is preliminary data.</text>
</comment>
<evidence type="ECO:0000313" key="2">
    <source>
        <dbReference type="EMBL" id="RDI63921.1"/>
    </source>
</evidence>
<dbReference type="RefSeq" id="WP_068003565.1">
    <property type="nucleotide sequence ID" value="NZ_QQBC01000009.1"/>
</dbReference>
<dbReference type="SUPFAM" id="SSF81301">
    <property type="entry name" value="Nucleotidyltransferase"/>
    <property type="match status" value="1"/>
</dbReference>
<dbReference type="CDD" id="cd05403">
    <property type="entry name" value="NT_KNTase_like"/>
    <property type="match status" value="1"/>
</dbReference>
<reference evidence="2 3" key="1">
    <citation type="submission" date="2018-07" db="EMBL/GenBank/DDBJ databases">
        <title>Genomic Encyclopedia of Type Strains, Phase IV (KMG-IV): sequencing the most valuable type-strain genomes for metagenomic binning, comparative biology and taxonomic classification.</title>
        <authorList>
            <person name="Goeker M."/>
        </authorList>
    </citation>
    <scope>NUCLEOTIDE SEQUENCE [LARGE SCALE GENOMIC DNA]</scope>
    <source>
        <strain evidence="2 3">DSM 44290</strain>
    </source>
</reference>
<proteinExistence type="predicted"/>
<keyword evidence="3" id="KW-1185">Reference proteome</keyword>
<dbReference type="InterPro" id="IPR043519">
    <property type="entry name" value="NT_sf"/>
</dbReference>
<dbReference type="Gene3D" id="3.30.460.10">
    <property type="entry name" value="Beta Polymerase, domain 2"/>
    <property type="match status" value="1"/>
</dbReference>
<sequence length="253" mass="27539">MTTDGHEIAGQLVRELFPEARAAWLGGSTVRGTATATSDLDITVLLSGPPAPYRESLHYNGWPVELFVQTEASLAHFCGREIGRRKPSTLRLIGESVILVDGDGSGARLREISRHRLTAGPEPLSGRELRAARYLLTDMLDDLIGASHADERLLLAARLWQHAADLLLVGHRRWTGSGKHLLRELAAFDLDHGTDHGRELAHAVRSVAAGADEPMIAAVTRVLDLFAGRLFDGYRLDGPSGEPTRVVRTDHGD</sequence>
<gene>
    <name evidence="2" type="ORF">DFR76_109261</name>
</gene>
<dbReference type="Pfam" id="PF01909">
    <property type="entry name" value="NTP_transf_2"/>
    <property type="match status" value="1"/>
</dbReference>
<dbReference type="GO" id="GO:0016779">
    <property type="term" value="F:nucleotidyltransferase activity"/>
    <property type="evidence" value="ECO:0007669"/>
    <property type="project" value="InterPro"/>
</dbReference>
<dbReference type="STRING" id="1210086.GCA_001613105_05415"/>